<dbReference type="InParanoid" id="A0A2J6TKT5"/>
<dbReference type="Proteomes" id="UP000235371">
    <property type="component" value="Unassembled WGS sequence"/>
</dbReference>
<evidence type="ECO:0000313" key="2">
    <source>
        <dbReference type="Proteomes" id="UP000235371"/>
    </source>
</evidence>
<keyword evidence="2" id="KW-1185">Reference proteome</keyword>
<name>A0A2J6TKT5_9HELO</name>
<feature type="non-terminal residue" evidence="1">
    <location>
        <position position="1"/>
    </location>
</feature>
<dbReference type="EMBL" id="KZ613780">
    <property type="protein sequence ID" value="PMD63617.1"/>
    <property type="molecule type" value="Genomic_DNA"/>
</dbReference>
<dbReference type="AlphaFoldDB" id="A0A2J6TKT5"/>
<organism evidence="1 2">
    <name type="scientific">Hyaloscypha bicolor E</name>
    <dbReference type="NCBI Taxonomy" id="1095630"/>
    <lineage>
        <taxon>Eukaryota</taxon>
        <taxon>Fungi</taxon>
        <taxon>Dikarya</taxon>
        <taxon>Ascomycota</taxon>
        <taxon>Pezizomycotina</taxon>
        <taxon>Leotiomycetes</taxon>
        <taxon>Helotiales</taxon>
        <taxon>Hyaloscyphaceae</taxon>
        <taxon>Hyaloscypha</taxon>
        <taxon>Hyaloscypha bicolor</taxon>
    </lineage>
</organism>
<proteinExistence type="predicted"/>
<evidence type="ECO:0008006" key="3">
    <source>
        <dbReference type="Google" id="ProtNLM"/>
    </source>
</evidence>
<dbReference type="InterPro" id="IPR036397">
    <property type="entry name" value="RNaseH_sf"/>
</dbReference>
<reference evidence="1 2" key="1">
    <citation type="submission" date="2016-04" db="EMBL/GenBank/DDBJ databases">
        <title>A degradative enzymes factory behind the ericoid mycorrhizal symbiosis.</title>
        <authorList>
            <consortium name="DOE Joint Genome Institute"/>
            <person name="Martino E."/>
            <person name="Morin E."/>
            <person name="Grelet G."/>
            <person name="Kuo A."/>
            <person name="Kohler A."/>
            <person name="Daghino S."/>
            <person name="Barry K."/>
            <person name="Choi C."/>
            <person name="Cichocki N."/>
            <person name="Clum A."/>
            <person name="Copeland A."/>
            <person name="Hainaut M."/>
            <person name="Haridas S."/>
            <person name="Labutti K."/>
            <person name="Lindquist E."/>
            <person name="Lipzen A."/>
            <person name="Khouja H.-R."/>
            <person name="Murat C."/>
            <person name="Ohm R."/>
            <person name="Olson A."/>
            <person name="Spatafora J."/>
            <person name="Veneault-Fourrey C."/>
            <person name="Henrissat B."/>
            <person name="Grigoriev I."/>
            <person name="Martin F."/>
            <person name="Perotto S."/>
        </authorList>
    </citation>
    <scope>NUCLEOTIDE SEQUENCE [LARGE SCALE GENOMIC DNA]</scope>
    <source>
        <strain evidence="1 2">E</strain>
    </source>
</reference>
<sequence>EKKWGSINSTQYDKRILSIMEQFFRNHPLSRYKFWQDNTSSHRSYETKLNLLLRYIPIIQAPRYLPDLNLIKYMWNWIEEHYWYV</sequence>
<dbReference type="RefSeq" id="XP_024740521.1">
    <property type="nucleotide sequence ID" value="XM_024874208.1"/>
</dbReference>
<protein>
    <recommendedName>
        <fullName evidence="3">Tc1-like transposase DDE domain-containing protein</fullName>
    </recommendedName>
</protein>
<gene>
    <name evidence="1" type="ORF">K444DRAFT_522475</name>
</gene>
<dbReference type="Gene3D" id="3.30.420.10">
    <property type="entry name" value="Ribonuclease H-like superfamily/Ribonuclease H"/>
    <property type="match status" value="1"/>
</dbReference>
<accession>A0A2J6TKT5</accession>
<dbReference type="GO" id="GO:0003676">
    <property type="term" value="F:nucleic acid binding"/>
    <property type="evidence" value="ECO:0007669"/>
    <property type="project" value="InterPro"/>
</dbReference>
<dbReference type="OrthoDB" id="3559217at2759"/>
<evidence type="ECO:0000313" key="1">
    <source>
        <dbReference type="EMBL" id="PMD63617.1"/>
    </source>
</evidence>
<dbReference type="GeneID" id="36582288"/>